<evidence type="ECO:0000256" key="1">
    <source>
        <dbReference type="ARBA" id="ARBA00004141"/>
    </source>
</evidence>
<keyword evidence="4" id="KW-0309">Germination</keyword>
<keyword evidence="6 8" id="KW-1133">Transmembrane helix</keyword>
<evidence type="ECO:0000256" key="3">
    <source>
        <dbReference type="ARBA" id="ARBA00022448"/>
    </source>
</evidence>
<keyword evidence="7 8" id="KW-0472">Membrane</keyword>
<dbReference type="InterPro" id="IPR004761">
    <property type="entry name" value="Spore_GerAB"/>
</dbReference>
<comment type="similarity">
    <text evidence="2">Belongs to the amino acid-polyamine-organocation (APC) superfamily. Spore germination protein (SGP) (TC 2.A.3.9) family.</text>
</comment>
<evidence type="ECO:0000256" key="2">
    <source>
        <dbReference type="ARBA" id="ARBA00007998"/>
    </source>
</evidence>
<dbReference type="NCBIfam" id="TIGR00912">
    <property type="entry name" value="2A0309"/>
    <property type="match status" value="1"/>
</dbReference>
<feature type="transmembrane region" description="Helical" evidence="8">
    <location>
        <begin position="339"/>
        <end position="361"/>
    </location>
</feature>
<organism evidence="9 10">
    <name type="scientific">Thalassorhabdus alkalitolerans</name>
    <dbReference type="NCBI Taxonomy" id="2282697"/>
    <lineage>
        <taxon>Bacteria</taxon>
        <taxon>Bacillati</taxon>
        <taxon>Bacillota</taxon>
        <taxon>Bacilli</taxon>
        <taxon>Bacillales</taxon>
        <taxon>Bacillaceae</taxon>
        <taxon>Thalassorhabdus</taxon>
    </lineage>
</organism>
<keyword evidence="3" id="KW-0813">Transport</keyword>
<feature type="transmembrane region" description="Helical" evidence="8">
    <location>
        <begin position="147"/>
        <end position="172"/>
    </location>
</feature>
<sequence length="372" mass="41619">MSTKPHQFEMKASELGCTLISYSFGVGILTLPRDLASRLDTPDGWMTVLLAGVVIMALIYLCVALQKNFTRENVFEYLLKGPFSKWIAFLLVPIFIIYFIFTSAVVLRYFGIASKMYLLDQTPTEVLVMAMLVISAYAASKGIEGIIFLNILFVPTIVSALIGVSILNIGNVEVEKVLPVMPEGVFHMFDGIFIPLFALNSVVPLFFLLGFLHKKEVKSTPLMASMGITSLIYSIIVIITYTIFSVETSKIIVFPTIEVAKEIELGGIFERVESIFLAIWVLSIFTSVMLLFFLSVQVTREIFLTNKQTPWLPGVFAFIIFLVTFFPENEAELQSFVEYLNYSGLLLILTVLLVTGITIAVRKKQENKSLST</sequence>
<evidence type="ECO:0000256" key="7">
    <source>
        <dbReference type="ARBA" id="ARBA00023136"/>
    </source>
</evidence>
<evidence type="ECO:0000256" key="6">
    <source>
        <dbReference type="ARBA" id="ARBA00022989"/>
    </source>
</evidence>
<proteinExistence type="inferred from homology"/>
<feature type="transmembrane region" description="Helical" evidence="8">
    <location>
        <begin position="122"/>
        <end position="140"/>
    </location>
</feature>
<evidence type="ECO:0000256" key="4">
    <source>
        <dbReference type="ARBA" id="ARBA00022544"/>
    </source>
</evidence>
<evidence type="ECO:0000256" key="5">
    <source>
        <dbReference type="ARBA" id="ARBA00022692"/>
    </source>
</evidence>
<feature type="transmembrane region" description="Helical" evidence="8">
    <location>
        <begin position="310"/>
        <end position="327"/>
    </location>
</feature>
<feature type="transmembrane region" description="Helical" evidence="8">
    <location>
        <begin position="192"/>
        <end position="212"/>
    </location>
</feature>
<dbReference type="PANTHER" id="PTHR34975">
    <property type="entry name" value="SPORE GERMINATION PROTEIN A2"/>
    <property type="match status" value="1"/>
</dbReference>
<feature type="transmembrane region" description="Helical" evidence="8">
    <location>
        <begin position="224"/>
        <end position="244"/>
    </location>
</feature>
<feature type="transmembrane region" description="Helical" evidence="8">
    <location>
        <begin position="86"/>
        <end position="110"/>
    </location>
</feature>
<keyword evidence="5 8" id="KW-0812">Transmembrane</keyword>
<dbReference type="Proteomes" id="UP001596142">
    <property type="component" value="Unassembled WGS sequence"/>
</dbReference>
<dbReference type="PANTHER" id="PTHR34975:SF2">
    <property type="entry name" value="SPORE GERMINATION PROTEIN A2"/>
    <property type="match status" value="1"/>
</dbReference>
<dbReference type="EMBL" id="JBHSOZ010000003">
    <property type="protein sequence ID" value="MFC5712967.1"/>
    <property type="molecule type" value="Genomic_DNA"/>
</dbReference>
<dbReference type="RefSeq" id="WP_385940324.1">
    <property type="nucleotide sequence ID" value="NZ_JBHSOZ010000003.1"/>
</dbReference>
<name>A0ABW0YND8_9BACI</name>
<reference evidence="10" key="1">
    <citation type="journal article" date="2019" name="Int. J. Syst. Evol. Microbiol.">
        <title>The Global Catalogue of Microorganisms (GCM) 10K type strain sequencing project: providing services to taxonomists for standard genome sequencing and annotation.</title>
        <authorList>
            <consortium name="The Broad Institute Genomics Platform"/>
            <consortium name="The Broad Institute Genome Sequencing Center for Infectious Disease"/>
            <person name="Wu L."/>
            <person name="Ma J."/>
        </authorList>
    </citation>
    <scope>NUCLEOTIDE SEQUENCE [LARGE SCALE GENOMIC DNA]</scope>
    <source>
        <strain evidence="10">CECT 7184</strain>
    </source>
</reference>
<comment type="subcellular location">
    <subcellularLocation>
        <location evidence="1">Membrane</location>
        <topology evidence="1">Multi-pass membrane protein</topology>
    </subcellularLocation>
</comment>
<comment type="caution">
    <text evidence="9">The sequence shown here is derived from an EMBL/GenBank/DDBJ whole genome shotgun (WGS) entry which is preliminary data.</text>
</comment>
<protein>
    <submittedName>
        <fullName evidence="9">GerAB/ArcD/ProY family transporter</fullName>
    </submittedName>
</protein>
<feature type="transmembrane region" description="Helical" evidence="8">
    <location>
        <begin position="275"/>
        <end position="298"/>
    </location>
</feature>
<evidence type="ECO:0000256" key="8">
    <source>
        <dbReference type="SAM" id="Phobius"/>
    </source>
</evidence>
<feature type="transmembrane region" description="Helical" evidence="8">
    <location>
        <begin position="44"/>
        <end position="65"/>
    </location>
</feature>
<dbReference type="Pfam" id="PF03845">
    <property type="entry name" value="Spore_permease"/>
    <property type="match status" value="1"/>
</dbReference>
<evidence type="ECO:0000313" key="10">
    <source>
        <dbReference type="Proteomes" id="UP001596142"/>
    </source>
</evidence>
<keyword evidence="10" id="KW-1185">Reference proteome</keyword>
<feature type="transmembrane region" description="Helical" evidence="8">
    <location>
        <begin position="12"/>
        <end position="32"/>
    </location>
</feature>
<accession>A0ABW0YND8</accession>
<gene>
    <name evidence="9" type="ORF">ACFPU1_09245</name>
</gene>
<evidence type="ECO:0000313" key="9">
    <source>
        <dbReference type="EMBL" id="MFC5712967.1"/>
    </source>
</evidence>